<dbReference type="Proteomes" id="UP001500392">
    <property type="component" value="Unassembled WGS sequence"/>
</dbReference>
<accession>A0ABP7WM80</accession>
<dbReference type="InterPro" id="IPR050216">
    <property type="entry name" value="LRR_domain-containing"/>
</dbReference>
<evidence type="ECO:0000313" key="5">
    <source>
        <dbReference type="EMBL" id="GAA4092103.1"/>
    </source>
</evidence>
<dbReference type="PANTHER" id="PTHR48051:SF1">
    <property type="entry name" value="RAS SUPPRESSOR PROTEIN 1"/>
    <property type="match status" value="1"/>
</dbReference>
<keyword evidence="5" id="KW-0808">Transferase</keyword>
<dbReference type="Gene3D" id="3.80.10.10">
    <property type="entry name" value="Ribonuclease Inhibitor"/>
    <property type="match status" value="2"/>
</dbReference>
<sequence length="413" mass="45338">MHTLAQLKSGKLAGSQRLTLTADLTSLPAEILSLADSLEILDVSNNKLSSLPPELAQLKKLKILFASNNCFTSLPEVLGQCENLEMIGFKSNQIRTITANALPPKLRWLTLTDNEIESLPAALGQCPRLQKLMLAGNRLQVLPQSLAQCQNLELLRISANQLQHCPEHILDLPKLAWLAFAGNPFSQDDARSVSVPDVPSSSYTLQHVLGQGASGVISKATWNTPPPHLARDIAVKIFKGEVTSDGYPQNELRACVKAGNHPNLVKLIAKVEEENCLALVMNLIPPRYKNLGQPPSFSSCTRDTFADGFTLSIAQISKIVEQITSVVAHLHDQQLCHGDVYAHNTLFDDDANILFGDFGAASMYHMLSAQQQSKIKTIEARALDYFIDDLLSVCAQEDQCNPQFIKLRKQSLT</sequence>
<dbReference type="PANTHER" id="PTHR48051">
    <property type="match status" value="1"/>
</dbReference>
<keyword evidence="1" id="KW-0433">Leucine-rich repeat</keyword>
<name>A0ABP7WM80_9GAMM</name>
<dbReference type="InterPro" id="IPR032675">
    <property type="entry name" value="LRR_dom_sf"/>
</dbReference>
<dbReference type="SMART" id="SM00364">
    <property type="entry name" value="LRR_BAC"/>
    <property type="match status" value="5"/>
</dbReference>
<protein>
    <submittedName>
        <fullName evidence="5">Leucine-rich repeat-containing protein kinase family protein</fullName>
    </submittedName>
</protein>
<keyword evidence="2" id="KW-0677">Repeat</keyword>
<proteinExistence type="predicted"/>
<dbReference type="GO" id="GO:0016301">
    <property type="term" value="F:kinase activity"/>
    <property type="evidence" value="ECO:0007669"/>
    <property type="project" value="UniProtKB-KW"/>
</dbReference>
<feature type="binding site" evidence="3">
    <location>
        <position position="236"/>
    </location>
    <ligand>
        <name>ATP</name>
        <dbReference type="ChEBI" id="CHEBI:30616"/>
    </ligand>
</feature>
<feature type="domain" description="Protein kinase" evidence="4">
    <location>
        <begin position="203"/>
        <end position="413"/>
    </location>
</feature>
<dbReference type="InterPro" id="IPR000719">
    <property type="entry name" value="Prot_kinase_dom"/>
</dbReference>
<dbReference type="RefSeq" id="WP_344934061.1">
    <property type="nucleotide sequence ID" value="NZ_BAABDM010000002.1"/>
</dbReference>
<evidence type="ECO:0000256" key="1">
    <source>
        <dbReference type="ARBA" id="ARBA00022614"/>
    </source>
</evidence>
<evidence type="ECO:0000259" key="4">
    <source>
        <dbReference type="PROSITE" id="PS50011"/>
    </source>
</evidence>
<dbReference type="Pfam" id="PF13855">
    <property type="entry name" value="LRR_8"/>
    <property type="match status" value="2"/>
</dbReference>
<dbReference type="PROSITE" id="PS00107">
    <property type="entry name" value="PROTEIN_KINASE_ATP"/>
    <property type="match status" value="1"/>
</dbReference>
<dbReference type="EMBL" id="BAABDM010000002">
    <property type="protein sequence ID" value="GAA4092103.1"/>
    <property type="molecule type" value="Genomic_DNA"/>
</dbReference>
<dbReference type="InterPro" id="IPR017441">
    <property type="entry name" value="Protein_kinase_ATP_BS"/>
</dbReference>
<keyword evidence="5" id="KW-0418">Kinase</keyword>
<reference evidence="6" key="1">
    <citation type="journal article" date="2019" name="Int. J. Syst. Evol. Microbiol.">
        <title>The Global Catalogue of Microorganisms (GCM) 10K type strain sequencing project: providing services to taxonomists for standard genome sequencing and annotation.</title>
        <authorList>
            <consortium name="The Broad Institute Genomics Platform"/>
            <consortium name="The Broad Institute Genome Sequencing Center for Infectious Disease"/>
            <person name="Wu L."/>
            <person name="Ma J."/>
        </authorList>
    </citation>
    <scope>NUCLEOTIDE SEQUENCE [LARGE SCALE GENOMIC DNA]</scope>
    <source>
        <strain evidence="6">JCM 17304</strain>
    </source>
</reference>
<dbReference type="SUPFAM" id="SSF52058">
    <property type="entry name" value="L domain-like"/>
    <property type="match status" value="1"/>
</dbReference>
<organism evidence="5 6">
    <name type="scientific">Zhongshania borealis</name>
    <dbReference type="NCBI Taxonomy" id="889488"/>
    <lineage>
        <taxon>Bacteria</taxon>
        <taxon>Pseudomonadati</taxon>
        <taxon>Pseudomonadota</taxon>
        <taxon>Gammaproteobacteria</taxon>
        <taxon>Cellvibrionales</taxon>
        <taxon>Spongiibacteraceae</taxon>
        <taxon>Zhongshania</taxon>
    </lineage>
</organism>
<evidence type="ECO:0000313" key="6">
    <source>
        <dbReference type="Proteomes" id="UP001500392"/>
    </source>
</evidence>
<evidence type="ECO:0000256" key="2">
    <source>
        <dbReference type="ARBA" id="ARBA00022737"/>
    </source>
</evidence>
<dbReference type="Gene3D" id="3.30.200.20">
    <property type="entry name" value="Phosphorylase Kinase, domain 1"/>
    <property type="match status" value="1"/>
</dbReference>
<keyword evidence="6" id="KW-1185">Reference proteome</keyword>
<dbReference type="InterPro" id="IPR001611">
    <property type="entry name" value="Leu-rich_rpt"/>
</dbReference>
<dbReference type="PROSITE" id="PS51450">
    <property type="entry name" value="LRR"/>
    <property type="match status" value="2"/>
</dbReference>
<dbReference type="Pfam" id="PF00069">
    <property type="entry name" value="Pkinase"/>
    <property type="match status" value="1"/>
</dbReference>
<dbReference type="InterPro" id="IPR011009">
    <property type="entry name" value="Kinase-like_dom_sf"/>
</dbReference>
<dbReference type="InterPro" id="IPR003591">
    <property type="entry name" value="Leu-rich_rpt_typical-subtyp"/>
</dbReference>
<evidence type="ECO:0000256" key="3">
    <source>
        <dbReference type="PROSITE-ProRule" id="PRU10141"/>
    </source>
</evidence>
<gene>
    <name evidence="5" type="ORF">GCM10022414_14470</name>
</gene>
<dbReference type="SMART" id="SM00369">
    <property type="entry name" value="LRR_TYP"/>
    <property type="match status" value="5"/>
</dbReference>
<keyword evidence="3" id="KW-0067">ATP-binding</keyword>
<dbReference type="Gene3D" id="1.10.510.10">
    <property type="entry name" value="Transferase(Phosphotransferase) domain 1"/>
    <property type="match status" value="1"/>
</dbReference>
<comment type="caution">
    <text evidence="5">The sequence shown here is derived from an EMBL/GenBank/DDBJ whole genome shotgun (WGS) entry which is preliminary data.</text>
</comment>
<dbReference type="SUPFAM" id="SSF56112">
    <property type="entry name" value="Protein kinase-like (PK-like)"/>
    <property type="match status" value="1"/>
</dbReference>
<keyword evidence="3" id="KW-0547">Nucleotide-binding</keyword>
<dbReference type="PROSITE" id="PS50011">
    <property type="entry name" value="PROTEIN_KINASE_DOM"/>
    <property type="match status" value="1"/>
</dbReference>